<proteinExistence type="predicted"/>
<evidence type="ECO:0000256" key="1">
    <source>
        <dbReference type="ARBA" id="ARBA00022450"/>
    </source>
</evidence>
<dbReference type="RefSeq" id="WP_188610338.1">
    <property type="nucleotide sequence ID" value="NZ_BMGG01000006.1"/>
</dbReference>
<dbReference type="GO" id="GO:0044550">
    <property type="term" value="P:secondary metabolite biosynthetic process"/>
    <property type="evidence" value="ECO:0007669"/>
    <property type="project" value="TreeGrafter"/>
</dbReference>
<dbReference type="SMART" id="SM00823">
    <property type="entry name" value="PKS_PP"/>
    <property type="match status" value="1"/>
</dbReference>
<dbReference type="PANTHER" id="PTHR45527:SF1">
    <property type="entry name" value="FATTY ACID SYNTHASE"/>
    <property type="match status" value="1"/>
</dbReference>
<dbReference type="Proteomes" id="UP000637002">
    <property type="component" value="Unassembled WGS sequence"/>
</dbReference>
<dbReference type="NCBIfam" id="TIGR01733">
    <property type="entry name" value="AA-adenyl-dom"/>
    <property type="match status" value="1"/>
</dbReference>
<gene>
    <name evidence="4" type="ORF">GCM10010994_33480</name>
</gene>
<comment type="caution">
    <text evidence="4">The sequence shown here is derived from an EMBL/GenBank/DDBJ whole genome shotgun (WGS) entry which is preliminary data.</text>
</comment>
<reference evidence="4" key="2">
    <citation type="submission" date="2020-09" db="EMBL/GenBank/DDBJ databases">
        <authorList>
            <person name="Sun Q."/>
            <person name="Zhou Y."/>
        </authorList>
    </citation>
    <scope>NUCLEOTIDE SEQUENCE</scope>
    <source>
        <strain evidence="4">CGMCC 1.12919</strain>
    </source>
</reference>
<evidence type="ECO:0000256" key="2">
    <source>
        <dbReference type="ARBA" id="ARBA00022553"/>
    </source>
</evidence>
<name>A0A916UHC0_9HYPH</name>
<dbReference type="InterPro" id="IPR010071">
    <property type="entry name" value="AA_adenyl_dom"/>
</dbReference>
<dbReference type="GO" id="GO:0031177">
    <property type="term" value="F:phosphopantetheine binding"/>
    <property type="evidence" value="ECO:0007669"/>
    <property type="project" value="InterPro"/>
</dbReference>
<dbReference type="GO" id="GO:0043041">
    <property type="term" value="P:amino acid activation for nonribosomal peptide biosynthetic process"/>
    <property type="evidence" value="ECO:0007669"/>
    <property type="project" value="TreeGrafter"/>
</dbReference>
<evidence type="ECO:0000313" key="5">
    <source>
        <dbReference type="Proteomes" id="UP000637002"/>
    </source>
</evidence>
<organism evidence="4 5">
    <name type="scientific">Chelatococcus reniformis</name>
    <dbReference type="NCBI Taxonomy" id="1494448"/>
    <lineage>
        <taxon>Bacteria</taxon>
        <taxon>Pseudomonadati</taxon>
        <taxon>Pseudomonadota</taxon>
        <taxon>Alphaproteobacteria</taxon>
        <taxon>Hyphomicrobiales</taxon>
        <taxon>Chelatococcaceae</taxon>
        <taxon>Chelatococcus</taxon>
    </lineage>
</organism>
<dbReference type="Pfam" id="PF00550">
    <property type="entry name" value="PP-binding"/>
    <property type="match status" value="1"/>
</dbReference>
<dbReference type="InterPro" id="IPR036736">
    <property type="entry name" value="ACP-like_sf"/>
</dbReference>
<dbReference type="Gene3D" id="3.30.300.30">
    <property type="match status" value="1"/>
</dbReference>
<dbReference type="InterPro" id="IPR000873">
    <property type="entry name" value="AMP-dep_synth/lig_dom"/>
</dbReference>
<feature type="domain" description="Carrier" evidence="3">
    <location>
        <begin position="515"/>
        <end position="590"/>
    </location>
</feature>
<dbReference type="InterPro" id="IPR009081">
    <property type="entry name" value="PP-bd_ACP"/>
</dbReference>
<dbReference type="PROSITE" id="PS00455">
    <property type="entry name" value="AMP_BINDING"/>
    <property type="match status" value="1"/>
</dbReference>
<dbReference type="AlphaFoldDB" id="A0A916UHC0"/>
<reference evidence="4" key="1">
    <citation type="journal article" date="2014" name="Int. J. Syst. Evol. Microbiol.">
        <title>Complete genome sequence of Corynebacterium casei LMG S-19264T (=DSM 44701T), isolated from a smear-ripened cheese.</title>
        <authorList>
            <consortium name="US DOE Joint Genome Institute (JGI-PGF)"/>
            <person name="Walter F."/>
            <person name="Albersmeier A."/>
            <person name="Kalinowski J."/>
            <person name="Ruckert C."/>
        </authorList>
    </citation>
    <scope>NUCLEOTIDE SEQUENCE</scope>
    <source>
        <strain evidence="4">CGMCC 1.12919</strain>
    </source>
</reference>
<keyword evidence="2" id="KW-0597">Phosphoprotein</keyword>
<dbReference type="EMBL" id="BMGG01000006">
    <property type="protein sequence ID" value="GGC72379.1"/>
    <property type="molecule type" value="Genomic_DNA"/>
</dbReference>
<dbReference type="InterPro" id="IPR020806">
    <property type="entry name" value="PKS_PP-bd"/>
</dbReference>
<dbReference type="InterPro" id="IPR020459">
    <property type="entry name" value="AMP-binding"/>
</dbReference>
<protein>
    <recommendedName>
        <fullName evidence="3">Carrier domain-containing protein</fullName>
    </recommendedName>
</protein>
<evidence type="ECO:0000313" key="4">
    <source>
        <dbReference type="EMBL" id="GGC72379.1"/>
    </source>
</evidence>
<evidence type="ECO:0000259" key="3">
    <source>
        <dbReference type="PROSITE" id="PS50075"/>
    </source>
</evidence>
<keyword evidence="5" id="KW-1185">Reference proteome</keyword>
<keyword evidence="1" id="KW-0596">Phosphopantetheine</keyword>
<dbReference type="InterPro" id="IPR025110">
    <property type="entry name" value="AMP-bd_C"/>
</dbReference>
<dbReference type="PRINTS" id="PR00154">
    <property type="entry name" value="AMPBINDING"/>
</dbReference>
<dbReference type="InterPro" id="IPR020845">
    <property type="entry name" value="AMP-binding_CS"/>
</dbReference>
<accession>A0A916UHC0</accession>
<dbReference type="Gene3D" id="1.10.1200.10">
    <property type="entry name" value="ACP-like"/>
    <property type="match status" value="1"/>
</dbReference>
<sequence>MHHFDREATVHGAFARQASETPFATAVIECSRQYSYADIEQLSNRLARYLAIKGVGQGDRVALLAERSAGAVVAMLAVLKLGAAFVPLDPVYPHARLAAMLDDARPALVVGRAALAPAQGSRFIDLDQALAEAASLPGDTQPDVGGPGDAAYVMYTSGSTGRPKGVVVPHRAIVRLVRGQTYARFEADETFLHLAPLAFDASTFEIWGALLNGAKLGIVHETRPSVDDIVTAIAAYGATTAWFTAGLFHLLVDQRLDGLRPLRQILAGGDVLSPSHMQRARQALPHCRFVNGYGPTENTTFSCCHAIGTDDDGPIPIGRPIAHGTVHLLGDDLRPVAADQPGQLCVGGDGLALGYLNAPELTASKFVHVPAIGKRLYLTGDLARRRPDGAYEFLGRMDRQIKLDGKRVEIEEIETALRAEPGVADAAVVVCEGPAGARRLVAFLNATAGGSRDDIAAAGLGERLRRALPAYMVPSAFSVVDGFPLTTNGKIDRAKLAAAAPAALDAPVGVAPGAVPTAELEVTVGGVWAAVLGRAQVPRDVNFFDLGGTSLLLMNVHARLRALGLPNLPLVALFENPTIASLAARLGGDEPARDRLVDDPGVRGAARQAALQRFRRRSLERTL</sequence>
<dbReference type="GO" id="GO:0005737">
    <property type="term" value="C:cytoplasm"/>
    <property type="evidence" value="ECO:0007669"/>
    <property type="project" value="TreeGrafter"/>
</dbReference>
<dbReference type="SUPFAM" id="SSF56801">
    <property type="entry name" value="Acetyl-CoA synthetase-like"/>
    <property type="match status" value="1"/>
</dbReference>
<dbReference type="FunFam" id="3.40.50.980:FF:000001">
    <property type="entry name" value="Non-ribosomal peptide synthetase"/>
    <property type="match status" value="1"/>
</dbReference>
<dbReference type="Pfam" id="PF00501">
    <property type="entry name" value="AMP-binding"/>
    <property type="match status" value="1"/>
</dbReference>
<dbReference type="PANTHER" id="PTHR45527">
    <property type="entry name" value="NONRIBOSOMAL PEPTIDE SYNTHETASE"/>
    <property type="match status" value="1"/>
</dbReference>
<dbReference type="Gene3D" id="2.30.38.10">
    <property type="entry name" value="Luciferase, Domain 3"/>
    <property type="match status" value="1"/>
</dbReference>
<dbReference type="Gene3D" id="3.40.50.980">
    <property type="match status" value="2"/>
</dbReference>
<dbReference type="InterPro" id="IPR045851">
    <property type="entry name" value="AMP-bd_C_sf"/>
</dbReference>
<dbReference type="Pfam" id="PF13193">
    <property type="entry name" value="AMP-binding_C"/>
    <property type="match status" value="1"/>
</dbReference>
<dbReference type="SUPFAM" id="SSF47336">
    <property type="entry name" value="ACP-like"/>
    <property type="match status" value="1"/>
</dbReference>
<dbReference type="PROSITE" id="PS50075">
    <property type="entry name" value="CARRIER"/>
    <property type="match status" value="1"/>
</dbReference>
<dbReference type="CDD" id="cd12117">
    <property type="entry name" value="A_NRPS_Srf_like"/>
    <property type="match status" value="1"/>
</dbReference>